<dbReference type="RefSeq" id="WP_249322835.1">
    <property type="nucleotide sequence ID" value="NZ_JACRTK010000001.1"/>
</dbReference>
<reference evidence="1 2" key="1">
    <citation type="submission" date="2020-08" db="EMBL/GenBank/DDBJ databases">
        <title>Genome public.</title>
        <authorList>
            <person name="Liu C."/>
            <person name="Sun Q."/>
        </authorList>
    </citation>
    <scope>NUCLEOTIDE SEQUENCE [LARGE SCALE GENOMIC DNA]</scope>
    <source>
        <strain evidence="1 2">NSJ-26</strain>
    </source>
</reference>
<keyword evidence="2" id="KW-1185">Reference proteome</keyword>
<comment type="caution">
    <text evidence="1">The sequence shown here is derived from an EMBL/GenBank/DDBJ whole genome shotgun (WGS) entry which is preliminary data.</text>
</comment>
<protein>
    <submittedName>
        <fullName evidence="1">Uncharacterized protein</fullName>
    </submittedName>
</protein>
<accession>A0A926IMV2</accession>
<dbReference type="AlphaFoldDB" id="A0A926IMV2"/>
<proteinExistence type="predicted"/>
<name>A0A926IMV2_9FIRM</name>
<sequence length="71" mass="8213">MASKDQLRKIAIYCDKYKCKIHDEEVSLKNISDVEYESCTNCVHFTKEHTCDLDLIDKILSSLAMELDLKS</sequence>
<dbReference type="Proteomes" id="UP000601522">
    <property type="component" value="Unassembled WGS sequence"/>
</dbReference>
<organism evidence="1 2">
    <name type="scientific">Wansuia hejianensis</name>
    <dbReference type="NCBI Taxonomy" id="2763667"/>
    <lineage>
        <taxon>Bacteria</taxon>
        <taxon>Bacillati</taxon>
        <taxon>Bacillota</taxon>
        <taxon>Clostridia</taxon>
        <taxon>Lachnospirales</taxon>
        <taxon>Lachnospiraceae</taxon>
        <taxon>Wansuia</taxon>
    </lineage>
</organism>
<gene>
    <name evidence="1" type="ORF">H8689_02650</name>
</gene>
<dbReference type="EMBL" id="JACRTK010000001">
    <property type="protein sequence ID" value="MBC8590038.1"/>
    <property type="molecule type" value="Genomic_DNA"/>
</dbReference>
<evidence type="ECO:0000313" key="1">
    <source>
        <dbReference type="EMBL" id="MBC8590038.1"/>
    </source>
</evidence>
<evidence type="ECO:0000313" key="2">
    <source>
        <dbReference type="Proteomes" id="UP000601522"/>
    </source>
</evidence>